<dbReference type="InterPro" id="IPR002547">
    <property type="entry name" value="tRNA-bd_dom"/>
</dbReference>
<evidence type="ECO:0000256" key="3">
    <source>
        <dbReference type="ARBA" id="ARBA00022555"/>
    </source>
</evidence>
<keyword evidence="4 6" id="KW-0694">RNA-binding</keyword>
<sequence length="422" mass="44752">MVANGQTVAAADEQTVRTFSLVLQICGLTDRFRVAKKRDTELQTSDGLTLTGPNTICRYLVSCDPSKKDVLLGKTASEAALVADWLSFRNETDCSGEQQLAKVNEHLTSRVYLCGHHLTLADLVVYGALHRPVANFPTAQANRFCNIVRYVDFLQHTVDREHIFPPIAVTKIPFKAPGPITQPVKEDRSKAAAPPSSGSQGPASATSKAPGASKEASSAAPPPAADQATKPAPAAAKAATKKGSDKGPAKAAASDAEAAVDVLDLRVGKILSIDRHPNAESLYVEQIDLGEDQPRQVVSGLVKFVPIEQMQDRRVVVVANLKPAKMRDVVSSGMVLCASNAAHDAVTPLLPPEGAAIGERVAFEGHNANDGRPEQLNPKKKIFEKIALHLKTGADGIARYKDVPFQTTGGPVTATIAEGTIS</sequence>
<dbReference type="GO" id="GO:0006412">
    <property type="term" value="P:translation"/>
    <property type="evidence" value="ECO:0007669"/>
    <property type="project" value="UniProtKB-KW"/>
</dbReference>
<accession>A0AAW1PH45</accession>
<dbReference type="GO" id="GO:0032991">
    <property type="term" value="C:protein-containing complex"/>
    <property type="evidence" value="ECO:0007669"/>
    <property type="project" value="UniProtKB-ARBA"/>
</dbReference>
<comment type="subcellular location">
    <subcellularLocation>
        <location evidence="1">Cytoplasm</location>
    </subcellularLocation>
</comment>
<dbReference type="InterPro" id="IPR036282">
    <property type="entry name" value="Glutathione-S-Trfase_C_sf"/>
</dbReference>
<evidence type="ECO:0000256" key="1">
    <source>
        <dbReference type="ARBA" id="ARBA00004496"/>
    </source>
</evidence>
<dbReference type="InterPro" id="IPR051270">
    <property type="entry name" value="Tyrosine-tRNA_ligase_regulator"/>
</dbReference>
<evidence type="ECO:0000256" key="6">
    <source>
        <dbReference type="PROSITE-ProRule" id="PRU00209"/>
    </source>
</evidence>
<dbReference type="Gene3D" id="1.20.1050.130">
    <property type="match status" value="1"/>
</dbReference>
<gene>
    <name evidence="9" type="ORF">WJX73_002578</name>
</gene>
<evidence type="ECO:0000256" key="2">
    <source>
        <dbReference type="ARBA" id="ARBA00022490"/>
    </source>
</evidence>
<dbReference type="PANTHER" id="PTHR11586:SF33">
    <property type="entry name" value="AMINOACYL TRNA SYNTHASE COMPLEX-INTERACTING MULTIFUNCTIONAL PROTEIN 1"/>
    <property type="match status" value="1"/>
</dbReference>
<dbReference type="Proteomes" id="UP001465755">
    <property type="component" value="Unassembled WGS sequence"/>
</dbReference>
<feature type="compositionally biased region" description="Low complexity" evidence="7">
    <location>
        <begin position="191"/>
        <end position="238"/>
    </location>
</feature>
<dbReference type="SUPFAM" id="SSF47616">
    <property type="entry name" value="GST C-terminal domain-like"/>
    <property type="match status" value="1"/>
</dbReference>
<protein>
    <recommendedName>
        <fullName evidence="8">tRNA-binding domain-containing protein</fullName>
    </recommendedName>
</protein>
<evidence type="ECO:0000256" key="7">
    <source>
        <dbReference type="SAM" id="MobiDB-lite"/>
    </source>
</evidence>
<dbReference type="Gene3D" id="2.40.50.140">
    <property type="entry name" value="Nucleic acid-binding proteins"/>
    <property type="match status" value="1"/>
</dbReference>
<proteinExistence type="predicted"/>
<dbReference type="SUPFAM" id="SSF50249">
    <property type="entry name" value="Nucleic acid-binding proteins"/>
    <property type="match status" value="1"/>
</dbReference>
<dbReference type="GO" id="GO:0005737">
    <property type="term" value="C:cytoplasm"/>
    <property type="evidence" value="ECO:0007669"/>
    <property type="project" value="UniProtKB-SubCell"/>
</dbReference>
<dbReference type="FunFam" id="2.40.50.140:FF:000047">
    <property type="entry name" value="tyrosine--tRNA ligase, cytoplasmic isoform X2"/>
    <property type="match status" value="1"/>
</dbReference>
<dbReference type="PANTHER" id="PTHR11586">
    <property type="entry name" value="TRNA-AMINOACYLATION COFACTOR ARC1 FAMILY MEMBER"/>
    <property type="match status" value="1"/>
</dbReference>
<evidence type="ECO:0000313" key="10">
    <source>
        <dbReference type="Proteomes" id="UP001465755"/>
    </source>
</evidence>
<comment type="caution">
    <text evidence="9">The sequence shown here is derived from an EMBL/GenBank/DDBJ whole genome shotgun (WGS) entry which is preliminary data.</text>
</comment>
<dbReference type="AlphaFoldDB" id="A0AAW1PH45"/>
<dbReference type="EMBL" id="JALJOQ010000029">
    <property type="protein sequence ID" value="KAK9807922.1"/>
    <property type="molecule type" value="Genomic_DNA"/>
</dbReference>
<organism evidence="9 10">
    <name type="scientific">Symbiochloris irregularis</name>
    <dbReference type="NCBI Taxonomy" id="706552"/>
    <lineage>
        <taxon>Eukaryota</taxon>
        <taxon>Viridiplantae</taxon>
        <taxon>Chlorophyta</taxon>
        <taxon>core chlorophytes</taxon>
        <taxon>Trebouxiophyceae</taxon>
        <taxon>Trebouxiales</taxon>
        <taxon>Trebouxiaceae</taxon>
        <taxon>Symbiochloris</taxon>
    </lineage>
</organism>
<dbReference type="PROSITE" id="PS50886">
    <property type="entry name" value="TRBD"/>
    <property type="match status" value="1"/>
</dbReference>
<dbReference type="CDD" id="cd10289">
    <property type="entry name" value="GST_C_AaRS_like"/>
    <property type="match status" value="1"/>
</dbReference>
<dbReference type="CDD" id="cd02799">
    <property type="entry name" value="tRNA_bind_EMAP-II_like"/>
    <property type="match status" value="1"/>
</dbReference>
<keyword evidence="10" id="KW-1185">Reference proteome</keyword>
<dbReference type="GO" id="GO:0000049">
    <property type="term" value="F:tRNA binding"/>
    <property type="evidence" value="ECO:0007669"/>
    <property type="project" value="UniProtKB-UniRule"/>
</dbReference>
<keyword evidence="5" id="KW-0648">Protein biosynthesis</keyword>
<name>A0AAW1PH45_9CHLO</name>
<evidence type="ECO:0000256" key="5">
    <source>
        <dbReference type="ARBA" id="ARBA00022917"/>
    </source>
</evidence>
<dbReference type="Pfam" id="PF21972">
    <property type="entry name" value="Arc1p_N_like"/>
    <property type="match status" value="1"/>
</dbReference>
<feature type="region of interest" description="Disordered" evidence="7">
    <location>
        <begin position="175"/>
        <end position="255"/>
    </location>
</feature>
<evidence type="ECO:0000259" key="8">
    <source>
        <dbReference type="PROSITE" id="PS50886"/>
    </source>
</evidence>
<reference evidence="9 10" key="1">
    <citation type="journal article" date="2024" name="Nat. Commun.">
        <title>Phylogenomics reveals the evolutionary origins of lichenization in chlorophyte algae.</title>
        <authorList>
            <person name="Puginier C."/>
            <person name="Libourel C."/>
            <person name="Otte J."/>
            <person name="Skaloud P."/>
            <person name="Haon M."/>
            <person name="Grisel S."/>
            <person name="Petersen M."/>
            <person name="Berrin J.G."/>
            <person name="Delaux P.M."/>
            <person name="Dal Grande F."/>
            <person name="Keller J."/>
        </authorList>
    </citation>
    <scope>NUCLEOTIDE SEQUENCE [LARGE SCALE GENOMIC DNA]</scope>
    <source>
        <strain evidence="9 10">SAG 2036</strain>
    </source>
</reference>
<dbReference type="InterPro" id="IPR012340">
    <property type="entry name" value="NA-bd_OB-fold"/>
</dbReference>
<keyword evidence="3 6" id="KW-0820">tRNA-binding</keyword>
<dbReference type="Pfam" id="PF01588">
    <property type="entry name" value="tRNA_bind"/>
    <property type="match status" value="1"/>
</dbReference>
<evidence type="ECO:0000313" key="9">
    <source>
        <dbReference type="EMBL" id="KAK9807922.1"/>
    </source>
</evidence>
<evidence type="ECO:0000256" key="4">
    <source>
        <dbReference type="ARBA" id="ARBA00022884"/>
    </source>
</evidence>
<dbReference type="InterPro" id="IPR053836">
    <property type="entry name" value="Arc1-like_N"/>
</dbReference>
<keyword evidence="2" id="KW-0963">Cytoplasm</keyword>
<feature type="domain" description="TRNA-binding" evidence="8">
    <location>
        <begin position="259"/>
        <end position="362"/>
    </location>
</feature>